<protein>
    <submittedName>
        <fullName evidence="1">Uncharacterized protein</fullName>
    </submittedName>
</protein>
<evidence type="ECO:0000313" key="2">
    <source>
        <dbReference type="Proteomes" id="UP001178461"/>
    </source>
</evidence>
<organism evidence="1 2">
    <name type="scientific">Podarcis lilfordi</name>
    <name type="common">Lilford's wall lizard</name>
    <dbReference type="NCBI Taxonomy" id="74358"/>
    <lineage>
        <taxon>Eukaryota</taxon>
        <taxon>Metazoa</taxon>
        <taxon>Chordata</taxon>
        <taxon>Craniata</taxon>
        <taxon>Vertebrata</taxon>
        <taxon>Euteleostomi</taxon>
        <taxon>Lepidosauria</taxon>
        <taxon>Squamata</taxon>
        <taxon>Bifurcata</taxon>
        <taxon>Unidentata</taxon>
        <taxon>Episquamata</taxon>
        <taxon>Laterata</taxon>
        <taxon>Lacertibaenia</taxon>
        <taxon>Lacertidae</taxon>
        <taxon>Podarcis</taxon>
    </lineage>
</organism>
<reference evidence="1" key="1">
    <citation type="submission" date="2022-12" db="EMBL/GenBank/DDBJ databases">
        <authorList>
            <person name="Alioto T."/>
            <person name="Alioto T."/>
            <person name="Gomez Garrido J."/>
        </authorList>
    </citation>
    <scope>NUCLEOTIDE SEQUENCE</scope>
</reference>
<accession>A0AA35KLE3</accession>
<name>A0AA35KLE3_9SAUR</name>
<dbReference type="EMBL" id="OX395132">
    <property type="protein sequence ID" value="CAI5779444.1"/>
    <property type="molecule type" value="Genomic_DNA"/>
</dbReference>
<evidence type="ECO:0000313" key="1">
    <source>
        <dbReference type="EMBL" id="CAI5779444.1"/>
    </source>
</evidence>
<dbReference type="AlphaFoldDB" id="A0AA35KLE3"/>
<dbReference type="Proteomes" id="UP001178461">
    <property type="component" value="Chromosome 7"/>
</dbReference>
<keyword evidence="2" id="KW-1185">Reference proteome</keyword>
<proteinExistence type="predicted"/>
<gene>
    <name evidence="1" type="ORF">PODLI_1B029919</name>
</gene>
<sequence>MTQLCKTVSYEEATETQSLRDGGSVGDWDSNLLLMRLHSPCRSRKHQLPPCISKLESLVDSLASVQQRLAKC</sequence>